<organism evidence="3 4">
    <name type="scientific">Stylonychia lemnae</name>
    <name type="common">Ciliate</name>
    <dbReference type="NCBI Taxonomy" id="5949"/>
    <lineage>
        <taxon>Eukaryota</taxon>
        <taxon>Sar</taxon>
        <taxon>Alveolata</taxon>
        <taxon>Ciliophora</taxon>
        <taxon>Intramacronucleata</taxon>
        <taxon>Spirotrichea</taxon>
        <taxon>Stichotrichia</taxon>
        <taxon>Sporadotrichida</taxon>
        <taxon>Oxytrichidae</taxon>
        <taxon>Stylonychinae</taxon>
        <taxon>Stylonychia</taxon>
    </lineage>
</organism>
<evidence type="ECO:0000313" key="4">
    <source>
        <dbReference type="Proteomes" id="UP000039865"/>
    </source>
</evidence>
<reference evidence="3 4" key="1">
    <citation type="submission" date="2014-06" db="EMBL/GenBank/DDBJ databases">
        <authorList>
            <person name="Swart Estienne"/>
        </authorList>
    </citation>
    <scope>NUCLEOTIDE SEQUENCE [LARGE SCALE GENOMIC DNA]</scope>
    <source>
        <strain evidence="3 4">130c</strain>
    </source>
</reference>
<feature type="coiled-coil region" evidence="1">
    <location>
        <begin position="262"/>
        <end position="308"/>
    </location>
</feature>
<accession>A0A077ZZE1</accession>
<keyword evidence="4" id="KW-1185">Reference proteome</keyword>
<evidence type="ECO:0000256" key="2">
    <source>
        <dbReference type="SAM" id="MobiDB-lite"/>
    </source>
</evidence>
<gene>
    <name evidence="3" type="primary">Contig6060.g6485</name>
    <name evidence="3" type="ORF">STYLEM_3941</name>
</gene>
<feature type="region of interest" description="Disordered" evidence="2">
    <location>
        <begin position="412"/>
        <end position="432"/>
    </location>
</feature>
<evidence type="ECO:0000313" key="3">
    <source>
        <dbReference type="EMBL" id="CDW74957.1"/>
    </source>
</evidence>
<sequence length="698" mass="82691">MSIEQDDFFLTGLITSNMGIGAASTLPSTNAARSTAIMNMKLSSGYLGNNVSQMNNQLGSMTSRDFFQKRKFDQQKKAVEYLDKVRSLIKMNERQMIGLESIKTLKQDTAADQRKLDKRALSQRRLTKDDKQRFAKMYEESQTQTPLVMNNGQVSARLKQTQKFHDKLFLQKTLNHIDNQEGFKTQRVDHQHKINAQEEFEDIKGIALAQWDEVFGDKTSDEIQQLIKEYEAIPYVKSDVKMLLENKEKEMIKKRNSDLFKIKMLEKQLQDHRKVLEALVLEATDYDINKMERLQKEIDETYHKTQNEELHTLILQHMRSRDKKLLLDEQEPIPKRKQKLDFLNNQIAQCHKDKLEYEREIRIMENDFLIHERHYSSKQISDENFFRKEKNAAIVINKYKELYKMEKIKREEEEAEREKDKQHKRDQQVRVEKQEKIKQEKLRIETEKIIEDKEEEFKRIQQHTMVQGVEQLPQYMTDYEIGQDYLKNQIDEIDQQNLDKRQHLDQLKQQLYQIMLRKNQIANENKLLESKDQNVNVKEKEMAELSNKKALRKQMLEKRNQMDQNILNVCGVMQKLSRQLKIQDKQTTIKQNLSTQINMKGAAESALIQINKKNVDENVSLGNIIDSFYNPDHLGIDKNIYISKKDDNGVSQLGSNIVHPLMQNKIYENNEEQNLGLREEKEANQEFRQQYLKKKGKI</sequence>
<feature type="coiled-coil region" evidence="1">
    <location>
        <begin position="340"/>
        <end position="367"/>
    </location>
</feature>
<dbReference type="Proteomes" id="UP000039865">
    <property type="component" value="Unassembled WGS sequence"/>
</dbReference>
<dbReference type="EMBL" id="CCKQ01003819">
    <property type="protein sequence ID" value="CDW74957.1"/>
    <property type="molecule type" value="Genomic_DNA"/>
</dbReference>
<keyword evidence="1" id="KW-0175">Coiled coil</keyword>
<dbReference type="InParanoid" id="A0A077ZZE1"/>
<evidence type="ECO:0000256" key="1">
    <source>
        <dbReference type="SAM" id="Coils"/>
    </source>
</evidence>
<dbReference type="AlphaFoldDB" id="A0A077ZZE1"/>
<feature type="coiled-coil region" evidence="1">
    <location>
        <begin position="490"/>
        <end position="548"/>
    </location>
</feature>
<name>A0A077ZZE1_STYLE</name>
<proteinExistence type="predicted"/>
<protein>
    <submittedName>
        <fullName evidence="3">Uncharacterized protein</fullName>
    </submittedName>
</protein>